<protein>
    <recommendedName>
        <fullName evidence="4">Cytochrome c domain-containing protein</fullName>
    </recommendedName>
</protein>
<dbReference type="GO" id="GO:0009055">
    <property type="term" value="F:electron transfer activity"/>
    <property type="evidence" value="ECO:0007669"/>
    <property type="project" value="InterPro"/>
</dbReference>
<proteinExistence type="predicted"/>
<name>A0A1T4RJM2_9BACT</name>
<sequence>MKKLVLAFAVSCFFTSAAYAEIHTIGRGEHLRFDPSSYPADMKRNNEVFRLHCTKCHSEQRVVMAYLTGTLSYSRQPFDMDSLQRVIFSMYRKTSGNGALMIPRAHMKNISAYMKHLMMESSR</sequence>
<dbReference type="SUPFAM" id="SSF46626">
    <property type="entry name" value="Cytochrome c"/>
    <property type="match status" value="1"/>
</dbReference>
<organism evidence="2 3">
    <name type="scientific">Trichlorobacter thiogenes</name>
    <dbReference type="NCBI Taxonomy" id="115783"/>
    <lineage>
        <taxon>Bacteria</taxon>
        <taxon>Pseudomonadati</taxon>
        <taxon>Thermodesulfobacteriota</taxon>
        <taxon>Desulfuromonadia</taxon>
        <taxon>Geobacterales</taxon>
        <taxon>Geobacteraceae</taxon>
        <taxon>Trichlorobacter</taxon>
    </lineage>
</organism>
<keyword evidence="1" id="KW-0732">Signal</keyword>
<evidence type="ECO:0000256" key="1">
    <source>
        <dbReference type="SAM" id="SignalP"/>
    </source>
</evidence>
<feature type="signal peptide" evidence="1">
    <location>
        <begin position="1"/>
        <end position="20"/>
    </location>
</feature>
<evidence type="ECO:0000313" key="3">
    <source>
        <dbReference type="Proteomes" id="UP000190102"/>
    </source>
</evidence>
<feature type="chain" id="PRO_5012278557" description="Cytochrome c domain-containing protein" evidence="1">
    <location>
        <begin position="21"/>
        <end position="123"/>
    </location>
</feature>
<dbReference type="Proteomes" id="UP000190102">
    <property type="component" value="Unassembled WGS sequence"/>
</dbReference>
<dbReference type="InterPro" id="IPR036909">
    <property type="entry name" value="Cyt_c-like_dom_sf"/>
</dbReference>
<accession>A0A1T4RJM2</accession>
<dbReference type="AlphaFoldDB" id="A0A1T4RJM2"/>
<dbReference type="OrthoDB" id="5396632at2"/>
<dbReference type="RefSeq" id="WP_078791134.1">
    <property type="nucleotide sequence ID" value="NZ_FUWR01000021.1"/>
</dbReference>
<evidence type="ECO:0008006" key="4">
    <source>
        <dbReference type="Google" id="ProtNLM"/>
    </source>
</evidence>
<gene>
    <name evidence="2" type="ORF">SAMN02745119_02915</name>
</gene>
<keyword evidence="3" id="KW-1185">Reference proteome</keyword>
<dbReference type="EMBL" id="FUWR01000021">
    <property type="protein sequence ID" value="SKA16194.1"/>
    <property type="molecule type" value="Genomic_DNA"/>
</dbReference>
<dbReference type="GO" id="GO:0020037">
    <property type="term" value="F:heme binding"/>
    <property type="evidence" value="ECO:0007669"/>
    <property type="project" value="InterPro"/>
</dbReference>
<reference evidence="3" key="1">
    <citation type="submission" date="2017-02" db="EMBL/GenBank/DDBJ databases">
        <authorList>
            <person name="Varghese N."/>
            <person name="Submissions S."/>
        </authorList>
    </citation>
    <scope>NUCLEOTIDE SEQUENCE [LARGE SCALE GENOMIC DNA]</scope>
    <source>
        <strain evidence="3">ATCC BAA-34</strain>
    </source>
</reference>
<evidence type="ECO:0000313" key="2">
    <source>
        <dbReference type="EMBL" id="SKA16194.1"/>
    </source>
</evidence>